<comment type="caution">
    <text evidence="2">The sequence shown here is derived from an EMBL/GenBank/DDBJ whole genome shotgun (WGS) entry which is preliminary data.</text>
</comment>
<organism evidence="2 3">
    <name type="scientific">Labilibaculum filiforme</name>
    <dbReference type="NCBI Taxonomy" id="1940526"/>
    <lineage>
        <taxon>Bacteria</taxon>
        <taxon>Pseudomonadati</taxon>
        <taxon>Bacteroidota</taxon>
        <taxon>Bacteroidia</taxon>
        <taxon>Marinilabiliales</taxon>
        <taxon>Marinifilaceae</taxon>
        <taxon>Labilibaculum</taxon>
    </lineage>
</organism>
<keyword evidence="1" id="KW-0812">Transmembrane</keyword>
<dbReference type="RefSeq" id="WP_101262101.1">
    <property type="nucleotide sequence ID" value="NZ_MVDD01000010.1"/>
</dbReference>
<proteinExistence type="predicted"/>
<dbReference type="AlphaFoldDB" id="A0A2N3HVL2"/>
<keyword evidence="1" id="KW-0472">Membrane</keyword>
<name>A0A2N3HVL2_9BACT</name>
<evidence type="ECO:0000313" key="3">
    <source>
        <dbReference type="Proteomes" id="UP000233535"/>
    </source>
</evidence>
<keyword evidence="3" id="KW-1185">Reference proteome</keyword>
<evidence type="ECO:0000256" key="1">
    <source>
        <dbReference type="SAM" id="Phobius"/>
    </source>
</evidence>
<gene>
    <name evidence="2" type="ORF">BZG02_14165</name>
</gene>
<dbReference type="OrthoDB" id="9922276at2"/>
<sequence length="86" mass="9892">MKFNLQEPDLTNISTEQLQQEAKIIKRVLIAFAIMLILLLFLGIYVSLNNLGLFSLVIVPFILSPIIYVIAKKSFLIKLEIQNREM</sequence>
<dbReference type="Proteomes" id="UP000233535">
    <property type="component" value="Unassembled WGS sequence"/>
</dbReference>
<evidence type="ECO:0008006" key="4">
    <source>
        <dbReference type="Google" id="ProtNLM"/>
    </source>
</evidence>
<protein>
    <recommendedName>
        <fullName evidence="4">Redox-active disulfide protein 2</fullName>
    </recommendedName>
</protein>
<dbReference type="EMBL" id="MVDD01000010">
    <property type="protein sequence ID" value="PKQ62071.1"/>
    <property type="molecule type" value="Genomic_DNA"/>
</dbReference>
<reference evidence="2 3" key="1">
    <citation type="journal article" date="2017" name="Front. Microbiol.">
        <title>Labilibaculum manganireducens gen. nov., sp. nov. and Labilibaculum filiforme sp. nov., Novel Bacteroidetes Isolated from Subsurface Sediments of the Baltic Sea.</title>
        <authorList>
            <person name="Vandieken V."/>
            <person name="Marshall I.P."/>
            <person name="Niemann H."/>
            <person name="Engelen B."/>
            <person name="Cypionka H."/>
        </authorList>
    </citation>
    <scope>NUCLEOTIDE SEQUENCE [LARGE SCALE GENOMIC DNA]</scope>
    <source>
        <strain evidence="2 3">59.16B</strain>
    </source>
</reference>
<keyword evidence="1" id="KW-1133">Transmembrane helix</keyword>
<feature type="transmembrane region" description="Helical" evidence="1">
    <location>
        <begin position="28"/>
        <end position="46"/>
    </location>
</feature>
<accession>A0A2N3HVL2</accession>
<evidence type="ECO:0000313" key="2">
    <source>
        <dbReference type="EMBL" id="PKQ62071.1"/>
    </source>
</evidence>
<feature type="transmembrane region" description="Helical" evidence="1">
    <location>
        <begin position="52"/>
        <end position="71"/>
    </location>
</feature>